<dbReference type="SMART" id="SM00829">
    <property type="entry name" value="PKS_ER"/>
    <property type="match status" value="1"/>
</dbReference>
<evidence type="ECO:0000313" key="11">
    <source>
        <dbReference type="Proteomes" id="UP000193884"/>
    </source>
</evidence>
<comment type="caution">
    <text evidence="10">The sequence shown here is derived from an EMBL/GenBank/DDBJ whole genome shotgun (WGS) entry which is preliminary data.</text>
</comment>
<dbReference type="Pfam" id="PF08240">
    <property type="entry name" value="ADH_N"/>
    <property type="match status" value="1"/>
</dbReference>
<evidence type="ECO:0000256" key="1">
    <source>
        <dbReference type="ARBA" id="ARBA00001947"/>
    </source>
</evidence>
<organism evidence="10 11">
    <name type="scientific">Bradyrhizobium canariense</name>
    <dbReference type="NCBI Taxonomy" id="255045"/>
    <lineage>
        <taxon>Bacteria</taxon>
        <taxon>Pseudomonadati</taxon>
        <taxon>Pseudomonadota</taxon>
        <taxon>Alphaproteobacteria</taxon>
        <taxon>Hyphomicrobiales</taxon>
        <taxon>Nitrobacteraceae</taxon>
        <taxon>Bradyrhizobium</taxon>
    </lineage>
</organism>
<protein>
    <submittedName>
        <fullName evidence="10">Alcohol dehydrogenase</fullName>
    </submittedName>
</protein>
<reference evidence="10 11" key="1">
    <citation type="submission" date="2017-03" db="EMBL/GenBank/DDBJ databases">
        <title>Whole genome sequences of fourteen strains of Bradyrhizobium canariense and one strain of Bradyrhizobium japonicum isolated from Lupinus (Papilionoideae: Genisteae) species in Algeria.</title>
        <authorList>
            <person name="Crovadore J."/>
            <person name="Chekireb D."/>
            <person name="Brachmann A."/>
            <person name="Chablais R."/>
            <person name="Cochard B."/>
            <person name="Lefort F."/>
        </authorList>
    </citation>
    <scope>NUCLEOTIDE SEQUENCE [LARGE SCALE GENOMIC DNA]</scope>
    <source>
        <strain evidence="10 11">UBMAN05</strain>
    </source>
</reference>
<evidence type="ECO:0000256" key="2">
    <source>
        <dbReference type="ARBA" id="ARBA00008072"/>
    </source>
</evidence>
<dbReference type="Gene3D" id="3.40.50.720">
    <property type="entry name" value="NAD(P)-binding Rossmann-like Domain"/>
    <property type="match status" value="1"/>
</dbReference>
<dbReference type="SUPFAM" id="SSF51735">
    <property type="entry name" value="NAD(P)-binding Rossmann-fold domains"/>
    <property type="match status" value="1"/>
</dbReference>
<comment type="cofactor">
    <cofactor evidence="1 8">
        <name>Zn(2+)</name>
        <dbReference type="ChEBI" id="CHEBI:29105"/>
    </cofactor>
</comment>
<dbReference type="InterPro" id="IPR009056">
    <property type="entry name" value="Cyt_c-like_dom"/>
</dbReference>
<dbReference type="Gene3D" id="3.90.180.10">
    <property type="entry name" value="Medium-chain alcohol dehydrogenases, catalytic domain"/>
    <property type="match status" value="1"/>
</dbReference>
<keyword evidence="6 7" id="KW-0408">Iron</keyword>
<keyword evidence="3 7" id="KW-0479">Metal-binding</keyword>
<dbReference type="PROSITE" id="PS00059">
    <property type="entry name" value="ADH_ZINC"/>
    <property type="match status" value="1"/>
</dbReference>
<dbReference type="PROSITE" id="PS51007">
    <property type="entry name" value="CYTC"/>
    <property type="match status" value="1"/>
</dbReference>
<dbReference type="SUPFAM" id="SSF50129">
    <property type="entry name" value="GroES-like"/>
    <property type="match status" value="1"/>
</dbReference>
<dbReference type="InterPro" id="IPR011032">
    <property type="entry name" value="GroES-like_sf"/>
</dbReference>
<evidence type="ECO:0000313" key="10">
    <source>
        <dbReference type="EMBL" id="OSJ30482.1"/>
    </source>
</evidence>
<dbReference type="PANTHER" id="PTHR43350">
    <property type="entry name" value="NAD-DEPENDENT ALCOHOL DEHYDROGENASE"/>
    <property type="match status" value="1"/>
</dbReference>
<gene>
    <name evidence="10" type="ORF">BST63_11890</name>
</gene>
<evidence type="ECO:0000256" key="4">
    <source>
        <dbReference type="ARBA" id="ARBA00022833"/>
    </source>
</evidence>
<dbReference type="EMBL" id="NAFK01000153">
    <property type="protein sequence ID" value="OSJ30482.1"/>
    <property type="molecule type" value="Genomic_DNA"/>
</dbReference>
<evidence type="ECO:0000256" key="6">
    <source>
        <dbReference type="ARBA" id="ARBA00023004"/>
    </source>
</evidence>
<evidence type="ECO:0000256" key="7">
    <source>
        <dbReference type="PROSITE-ProRule" id="PRU00433"/>
    </source>
</evidence>
<dbReference type="Proteomes" id="UP000193884">
    <property type="component" value="Unassembled WGS sequence"/>
</dbReference>
<dbReference type="InterPro" id="IPR036291">
    <property type="entry name" value="NAD(P)-bd_dom_sf"/>
</dbReference>
<evidence type="ECO:0000259" key="9">
    <source>
        <dbReference type="PROSITE" id="PS51007"/>
    </source>
</evidence>
<keyword evidence="11" id="KW-1185">Reference proteome</keyword>
<dbReference type="InterPro" id="IPR013154">
    <property type="entry name" value="ADH-like_N"/>
</dbReference>
<dbReference type="PANTHER" id="PTHR43350:SF2">
    <property type="entry name" value="GROES-LIKE ZINC-BINDING ALCOHOL DEHYDROGENASE FAMILY PROTEIN"/>
    <property type="match status" value="1"/>
</dbReference>
<keyword evidence="5" id="KW-0560">Oxidoreductase</keyword>
<accession>A0ABX3X593</accession>
<dbReference type="CDD" id="cd08278">
    <property type="entry name" value="benzyl_alcohol_DH"/>
    <property type="match status" value="1"/>
</dbReference>
<dbReference type="RefSeq" id="WP_085384130.1">
    <property type="nucleotide sequence ID" value="NZ_NAFJ01000110.1"/>
</dbReference>
<dbReference type="InterPro" id="IPR013149">
    <property type="entry name" value="ADH-like_C"/>
</dbReference>
<dbReference type="InterPro" id="IPR020843">
    <property type="entry name" value="ER"/>
</dbReference>
<dbReference type="InterPro" id="IPR002328">
    <property type="entry name" value="ADH_Zn_CS"/>
</dbReference>
<sequence>MKITAAVAVAPDRPFELISCDLSDDLAPGEVLVRVEACGICHTDLAVKLQHIPVPLPKILGHEGAGVIERVGPGVVGLSEGDSVLMSFGSCGACGQCQLGAPGYCDEFGMINLFGQRRGGSGLRYRGAELGGYFFAQSAFATHAIATARNVVKIGKDLPLALLAPLGCGIQTGAGAVLNVLSPRPGASIAVFGVGAVGMAAIMAAKLTGCSTIVAVDIRDERLVRARDVGATHTVDGRTSDLAKAVAALGSGRGVDHSIDTTGVPEVVAASIACLRQRGSSAQVAAPPRGTRFPVEASVLVGGGLTVRGVVEGDAVPTIFLPRLVDFFRQGRLPLDKIVSFYPFDKINQAVEDMETGAIVKPVLRMN</sequence>
<keyword evidence="4 8" id="KW-0862">Zinc</keyword>
<evidence type="ECO:0000256" key="5">
    <source>
        <dbReference type="ARBA" id="ARBA00023002"/>
    </source>
</evidence>
<dbReference type="Pfam" id="PF00107">
    <property type="entry name" value="ADH_zinc_N"/>
    <property type="match status" value="1"/>
</dbReference>
<proteinExistence type="inferred from homology"/>
<comment type="similarity">
    <text evidence="2 8">Belongs to the zinc-containing alcohol dehydrogenase family.</text>
</comment>
<name>A0ABX3X593_9BRAD</name>
<evidence type="ECO:0000256" key="8">
    <source>
        <dbReference type="RuleBase" id="RU361277"/>
    </source>
</evidence>
<keyword evidence="7" id="KW-0349">Heme</keyword>
<feature type="domain" description="Cytochrome c" evidence="9">
    <location>
        <begin position="24"/>
        <end position="197"/>
    </location>
</feature>
<evidence type="ECO:0000256" key="3">
    <source>
        <dbReference type="ARBA" id="ARBA00022723"/>
    </source>
</evidence>